<feature type="domain" description="MannoseP isomerase/GMP-like beta-helix" evidence="9">
    <location>
        <begin position="296"/>
        <end position="348"/>
    </location>
</feature>
<evidence type="ECO:0000256" key="3">
    <source>
        <dbReference type="ARBA" id="ARBA00022679"/>
    </source>
</evidence>
<evidence type="ECO:0000256" key="1">
    <source>
        <dbReference type="ARBA" id="ARBA00006115"/>
    </source>
</evidence>
<evidence type="ECO:0000256" key="2">
    <source>
        <dbReference type="ARBA" id="ARBA00012387"/>
    </source>
</evidence>
<proteinExistence type="inferred from homology"/>
<dbReference type="InterPro" id="IPR049577">
    <property type="entry name" value="GMPP_N"/>
</dbReference>
<evidence type="ECO:0000313" key="11">
    <source>
        <dbReference type="Proteomes" id="UP000266506"/>
    </source>
</evidence>
<dbReference type="GO" id="GO:0004475">
    <property type="term" value="F:mannose-1-phosphate guanylyltransferase (GTP) activity"/>
    <property type="evidence" value="ECO:0007669"/>
    <property type="project" value="UniProtKB-EC"/>
</dbReference>
<dbReference type="OrthoDB" id="9806837at2"/>
<dbReference type="InterPro" id="IPR029044">
    <property type="entry name" value="Nucleotide-diphossugar_trans"/>
</dbReference>
<evidence type="ECO:0000256" key="4">
    <source>
        <dbReference type="ARBA" id="ARBA00022695"/>
    </source>
</evidence>
<name>A0A397RW32_9MOLU</name>
<accession>A0A397RW32</accession>
<evidence type="ECO:0000256" key="6">
    <source>
        <dbReference type="ARBA" id="ARBA00023134"/>
    </source>
</evidence>
<dbReference type="PANTHER" id="PTHR46390">
    <property type="entry name" value="MANNOSE-1-PHOSPHATE GUANYLYLTRANSFERASE"/>
    <property type="match status" value="1"/>
</dbReference>
<dbReference type="EMBL" id="QXEV01000002">
    <property type="protein sequence ID" value="RIA78403.1"/>
    <property type="molecule type" value="Genomic_DNA"/>
</dbReference>
<sequence>MALTFLIMAGGSGERFWPLSTREKPKQLLKIFSDKSLIRLAYERIFPLVPKENIFIATNSIQVPALKEDLAELKDENIIIEPMFKDTAAAIAYGSTIISKYFDNPTIVVLASDHLIQDEEEFRKVIKLAEEDASKGNIVTLGMKPTYPETGYGYIECRNPKLNVPTKSLGFREKPKYEIAKEYFESGNYLWNSGMFIFRYDVIMEALKKYKVGHFNTINKITKIINKNEGEKTAEAVKPYFEEFERISIDFAVMEHADNINVIPASFGWNDVGGFLAFSELFDSDKDNNVIRNIKCISVDSNNNIIVSNDNVQRVSLLGVSNMIIAVTKDDILVCAKEKNQEIKKILKLI</sequence>
<dbReference type="PANTHER" id="PTHR46390:SF1">
    <property type="entry name" value="MANNOSE-1-PHOSPHATE GUANYLYLTRANSFERASE"/>
    <property type="match status" value="1"/>
</dbReference>
<protein>
    <recommendedName>
        <fullName evidence="2">mannose-1-phosphate guanylyltransferase</fullName>
        <ecNumber evidence="2">2.7.7.13</ecNumber>
    </recommendedName>
</protein>
<dbReference type="InterPro" id="IPR054566">
    <property type="entry name" value="ManC/GMP-like_b-helix"/>
</dbReference>
<reference evidence="10 11" key="1">
    <citation type="submission" date="2018-08" db="EMBL/GenBank/DDBJ databases">
        <title>Genomic Encyclopedia of Archaeal and Bacterial Type Strains, Phase II (KMG-II): from individual species to whole genera.</title>
        <authorList>
            <person name="Goeker M."/>
        </authorList>
    </citation>
    <scope>NUCLEOTIDE SEQUENCE [LARGE SCALE GENOMIC DNA]</scope>
    <source>
        <strain evidence="10 11">ATCC 27112</strain>
    </source>
</reference>
<comment type="catalytic activity">
    <reaction evidence="7">
        <text>alpha-D-mannose 1-phosphate + GTP + H(+) = GDP-alpha-D-mannose + diphosphate</text>
        <dbReference type="Rhea" id="RHEA:15229"/>
        <dbReference type="ChEBI" id="CHEBI:15378"/>
        <dbReference type="ChEBI" id="CHEBI:33019"/>
        <dbReference type="ChEBI" id="CHEBI:37565"/>
        <dbReference type="ChEBI" id="CHEBI:57527"/>
        <dbReference type="ChEBI" id="CHEBI:58409"/>
        <dbReference type="EC" id="2.7.7.13"/>
    </reaction>
</comment>
<keyword evidence="5" id="KW-0547">Nucleotide-binding</keyword>
<dbReference type="Gene3D" id="3.90.550.10">
    <property type="entry name" value="Spore Coat Polysaccharide Biosynthesis Protein SpsA, Chain A"/>
    <property type="match status" value="1"/>
</dbReference>
<dbReference type="GO" id="GO:0009298">
    <property type="term" value="P:GDP-mannose biosynthetic process"/>
    <property type="evidence" value="ECO:0007669"/>
    <property type="project" value="TreeGrafter"/>
</dbReference>
<comment type="caution">
    <text evidence="10">The sequence shown here is derived from an EMBL/GenBank/DDBJ whole genome shotgun (WGS) entry which is preliminary data.</text>
</comment>
<keyword evidence="6" id="KW-0342">GTP-binding</keyword>
<evidence type="ECO:0000256" key="5">
    <source>
        <dbReference type="ARBA" id="ARBA00022741"/>
    </source>
</evidence>
<dbReference type="FunFam" id="3.90.550.10:FF:000046">
    <property type="entry name" value="Mannose-1-phosphate guanylyltransferase (GDP)"/>
    <property type="match status" value="1"/>
</dbReference>
<keyword evidence="11" id="KW-1185">Reference proteome</keyword>
<dbReference type="SUPFAM" id="SSF159283">
    <property type="entry name" value="Guanosine diphospho-D-mannose pyrophosphorylase/mannose-6-phosphate isomerase linker domain"/>
    <property type="match status" value="1"/>
</dbReference>
<evidence type="ECO:0000313" key="10">
    <source>
        <dbReference type="EMBL" id="RIA78403.1"/>
    </source>
</evidence>
<dbReference type="AlphaFoldDB" id="A0A397RW32"/>
<dbReference type="InterPro" id="IPR051161">
    <property type="entry name" value="Mannose-6P_isomerase_type2"/>
</dbReference>
<dbReference type="GO" id="GO:0005525">
    <property type="term" value="F:GTP binding"/>
    <property type="evidence" value="ECO:0007669"/>
    <property type="project" value="UniProtKB-KW"/>
</dbReference>
<dbReference type="InterPro" id="IPR005835">
    <property type="entry name" value="NTP_transferase_dom"/>
</dbReference>
<comment type="similarity">
    <text evidence="1">Belongs to the mannose-6-phosphate isomerase type 2 family.</text>
</comment>
<dbReference type="EC" id="2.7.7.13" evidence="2"/>
<gene>
    <name evidence="10" type="ORF">EI71_00355</name>
</gene>
<feature type="domain" description="Nucleotidyl transferase" evidence="8">
    <location>
        <begin position="6"/>
        <end position="285"/>
    </location>
</feature>
<evidence type="ECO:0000259" key="9">
    <source>
        <dbReference type="Pfam" id="PF22640"/>
    </source>
</evidence>
<keyword evidence="3 10" id="KW-0808">Transferase</keyword>
<dbReference type="CDD" id="cd02509">
    <property type="entry name" value="GDP-M1P_Guanylyltransferase"/>
    <property type="match status" value="1"/>
</dbReference>
<keyword evidence="4 10" id="KW-0548">Nucleotidyltransferase</keyword>
<dbReference type="InParanoid" id="A0A397RW32"/>
<evidence type="ECO:0000256" key="7">
    <source>
        <dbReference type="ARBA" id="ARBA00047343"/>
    </source>
</evidence>
<organism evidence="10 11">
    <name type="scientific">Anaeroplasma bactoclasticum</name>
    <dbReference type="NCBI Taxonomy" id="2088"/>
    <lineage>
        <taxon>Bacteria</taxon>
        <taxon>Bacillati</taxon>
        <taxon>Mycoplasmatota</taxon>
        <taxon>Mollicutes</taxon>
        <taxon>Anaeroplasmatales</taxon>
        <taxon>Anaeroplasmataceae</taxon>
        <taxon>Anaeroplasma</taxon>
    </lineage>
</organism>
<dbReference type="Pfam" id="PF00483">
    <property type="entry name" value="NTP_transferase"/>
    <property type="match status" value="1"/>
</dbReference>
<dbReference type="RefSeq" id="WP_119015523.1">
    <property type="nucleotide sequence ID" value="NZ_QXEV01000002.1"/>
</dbReference>
<evidence type="ECO:0000259" key="8">
    <source>
        <dbReference type="Pfam" id="PF00483"/>
    </source>
</evidence>
<dbReference type="SUPFAM" id="SSF53448">
    <property type="entry name" value="Nucleotide-diphospho-sugar transferases"/>
    <property type="match status" value="1"/>
</dbReference>
<dbReference type="Proteomes" id="UP000266506">
    <property type="component" value="Unassembled WGS sequence"/>
</dbReference>
<dbReference type="Pfam" id="PF22640">
    <property type="entry name" value="ManC_GMP_beta-helix"/>
    <property type="match status" value="1"/>
</dbReference>